<gene>
    <name evidence="1" type="ORF">PBY51_021259</name>
</gene>
<evidence type="ECO:0000313" key="1">
    <source>
        <dbReference type="EMBL" id="KAK5859726.1"/>
    </source>
</evidence>
<reference evidence="1 2" key="2">
    <citation type="journal article" date="2023" name="Mol. Biol. Evol.">
        <title>Genomics of Secondarily Temperate Adaptation in the Only Non-Antarctic Icefish.</title>
        <authorList>
            <person name="Rivera-Colon A.G."/>
            <person name="Rayamajhi N."/>
            <person name="Minhas B.F."/>
            <person name="Madrigal G."/>
            <person name="Bilyk K.T."/>
            <person name="Yoon V."/>
            <person name="Hune M."/>
            <person name="Gregory S."/>
            <person name="Cheng C.H.C."/>
            <person name="Catchen J.M."/>
        </authorList>
    </citation>
    <scope>NUCLEOTIDE SEQUENCE [LARGE SCALE GENOMIC DNA]</scope>
    <source>
        <strain evidence="1">JMC-PN-2008</strain>
    </source>
</reference>
<accession>A0AAN7X8R5</accession>
<reference evidence="1 2" key="1">
    <citation type="journal article" date="2023" name="Genes (Basel)">
        <title>Chromosome-Level Genome Assembly and Circadian Gene Repertoire of the Patagonia Blennie Eleginops maclovinus-The Closest Ancestral Proxy of Antarctic Cryonotothenioids.</title>
        <authorList>
            <person name="Cheng C.C."/>
            <person name="Rivera-Colon A.G."/>
            <person name="Minhas B.F."/>
            <person name="Wilson L."/>
            <person name="Rayamajhi N."/>
            <person name="Vargas-Chacoff L."/>
            <person name="Catchen J.M."/>
        </authorList>
    </citation>
    <scope>NUCLEOTIDE SEQUENCE [LARGE SCALE GENOMIC DNA]</scope>
    <source>
        <strain evidence="1">JMC-PN-2008</strain>
    </source>
</reference>
<dbReference type="Proteomes" id="UP001346869">
    <property type="component" value="Unassembled WGS sequence"/>
</dbReference>
<dbReference type="AlphaFoldDB" id="A0AAN7X8R5"/>
<comment type="caution">
    <text evidence="1">The sequence shown here is derived from an EMBL/GenBank/DDBJ whole genome shotgun (WGS) entry which is preliminary data.</text>
</comment>
<proteinExistence type="predicted"/>
<organism evidence="1 2">
    <name type="scientific">Eleginops maclovinus</name>
    <name type="common">Patagonian blennie</name>
    <name type="synonym">Eleginus maclovinus</name>
    <dbReference type="NCBI Taxonomy" id="56733"/>
    <lineage>
        <taxon>Eukaryota</taxon>
        <taxon>Metazoa</taxon>
        <taxon>Chordata</taxon>
        <taxon>Craniata</taxon>
        <taxon>Vertebrata</taxon>
        <taxon>Euteleostomi</taxon>
        <taxon>Actinopterygii</taxon>
        <taxon>Neopterygii</taxon>
        <taxon>Teleostei</taxon>
        <taxon>Neoteleostei</taxon>
        <taxon>Acanthomorphata</taxon>
        <taxon>Eupercaria</taxon>
        <taxon>Perciformes</taxon>
        <taxon>Notothenioidei</taxon>
        <taxon>Eleginopidae</taxon>
        <taxon>Eleginops</taxon>
    </lineage>
</organism>
<name>A0AAN7X8R5_ELEMC</name>
<dbReference type="EMBL" id="JAUZQC010000014">
    <property type="protein sequence ID" value="KAK5859726.1"/>
    <property type="molecule type" value="Genomic_DNA"/>
</dbReference>
<evidence type="ECO:0000313" key="2">
    <source>
        <dbReference type="Proteomes" id="UP001346869"/>
    </source>
</evidence>
<keyword evidence="2" id="KW-1185">Reference proteome</keyword>
<sequence>MRSSRQNRRSSCCSRLCTSVYPMDNYLSFAINCRLSDDADGLPADEWRRARAGEHCVGRWCVCTQWKCGGQKNRCSER</sequence>
<protein>
    <submittedName>
        <fullName evidence="1">Uncharacterized protein</fullName>
    </submittedName>
</protein>